<dbReference type="AlphaFoldDB" id="A0A8J3A911"/>
<protein>
    <recommendedName>
        <fullName evidence="3">Spheroidene monooxygenase</fullName>
    </recommendedName>
</protein>
<dbReference type="Proteomes" id="UP000650511">
    <property type="component" value="Unassembled WGS sequence"/>
</dbReference>
<dbReference type="OrthoDB" id="701861at2"/>
<reference evidence="1" key="1">
    <citation type="journal article" date="2014" name="Int. J. Syst. Evol. Microbiol.">
        <title>Complete genome sequence of Corynebacterium casei LMG S-19264T (=DSM 44701T), isolated from a smear-ripened cheese.</title>
        <authorList>
            <consortium name="US DOE Joint Genome Institute (JGI-PGF)"/>
            <person name="Walter F."/>
            <person name="Albersmeier A."/>
            <person name="Kalinowski J."/>
            <person name="Ruckert C."/>
        </authorList>
    </citation>
    <scope>NUCLEOTIDE SEQUENCE</scope>
    <source>
        <strain evidence="1">CGMCC 1.14988</strain>
    </source>
</reference>
<dbReference type="EMBL" id="BMHA01000004">
    <property type="protein sequence ID" value="GGI04953.1"/>
    <property type="molecule type" value="Genomic_DNA"/>
</dbReference>
<evidence type="ECO:0008006" key="3">
    <source>
        <dbReference type="Google" id="ProtNLM"/>
    </source>
</evidence>
<evidence type="ECO:0000313" key="2">
    <source>
        <dbReference type="Proteomes" id="UP000650511"/>
    </source>
</evidence>
<proteinExistence type="predicted"/>
<keyword evidence="2" id="KW-1185">Reference proteome</keyword>
<name>A0A8J3A911_9ACTN</name>
<comment type="caution">
    <text evidence="1">The sequence shown here is derived from an EMBL/GenBank/DDBJ whole genome shotgun (WGS) entry which is preliminary data.</text>
</comment>
<evidence type="ECO:0000313" key="1">
    <source>
        <dbReference type="EMBL" id="GGI04953.1"/>
    </source>
</evidence>
<dbReference type="CDD" id="cd21650">
    <property type="entry name" value="CrtA-like"/>
    <property type="match status" value="1"/>
</dbReference>
<dbReference type="InterPro" id="IPR049574">
    <property type="entry name" value="CrtA-like"/>
</dbReference>
<sequence length="238" mass="26809">MAFSFHLLETSTLTAVRLLLQRWSRTQPVGLHRAEPMAAMELGTPIVSTRRFRPGRVALFAAWESFDDLDAWLAEDAVGRRWAKGWHVRLEFLRRWGHVAAFDGLLAQAGDHDPSEPVVAVTLARLKLPQVPRFIRWGRPVEAQVRDDPGQVLALAAGAPPRTVSTFTVWRSAQAMTDMVAGRSDAPGAHRHIEAMQERRRVDFHREFTTLRFRCLEEHGSWQGRTGIVPTRPSPPGS</sequence>
<accession>A0A8J3A911</accession>
<dbReference type="RefSeq" id="WP_130649561.1">
    <property type="nucleotide sequence ID" value="NZ_BMHA01000004.1"/>
</dbReference>
<reference evidence="1" key="2">
    <citation type="submission" date="2020-09" db="EMBL/GenBank/DDBJ databases">
        <authorList>
            <person name="Sun Q."/>
            <person name="Zhou Y."/>
        </authorList>
    </citation>
    <scope>NUCLEOTIDE SEQUENCE</scope>
    <source>
        <strain evidence="1">CGMCC 1.14988</strain>
    </source>
</reference>
<organism evidence="1 2">
    <name type="scientific">Egicoccus halophilus</name>
    <dbReference type="NCBI Taxonomy" id="1670830"/>
    <lineage>
        <taxon>Bacteria</taxon>
        <taxon>Bacillati</taxon>
        <taxon>Actinomycetota</taxon>
        <taxon>Nitriliruptoria</taxon>
        <taxon>Egicoccales</taxon>
        <taxon>Egicoccaceae</taxon>
        <taxon>Egicoccus</taxon>
    </lineage>
</organism>
<gene>
    <name evidence="1" type="ORF">GCM10011354_11660</name>
</gene>